<name>A0AA39T6E7_9AGAR</name>
<reference evidence="1" key="1">
    <citation type="submission" date="2023-06" db="EMBL/GenBank/DDBJ databases">
        <authorList>
            <consortium name="Lawrence Berkeley National Laboratory"/>
            <person name="Ahrendt S."/>
            <person name="Sahu N."/>
            <person name="Indic B."/>
            <person name="Wong-Bajracharya J."/>
            <person name="Merenyi Z."/>
            <person name="Ke H.-M."/>
            <person name="Monk M."/>
            <person name="Kocsube S."/>
            <person name="Drula E."/>
            <person name="Lipzen A."/>
            <person name="Balint B."/>
            <person name="Henrissat B."/>
            <person name="Andreopoulos B."/>
            <person name="Martin F.M."/>
            <person name="Harder C.B."/>
            <person name="Rigling D."/>
            <person name="Ford K.L."/>
            <person name="Foster G.D."/>
            <person name="Pangilinan J."/>
            <person name="Papanicolaou A."/>
            <person name="Barry K."/>
            <person name="LaButti K."/>
            <person name="Viragh M."/>
            <person name="Koriabine M."/>
            <person name="Yan M."/>
            <person name="Riley R."/>
            <person name="Champramary S."/>
            <person name="Plett K.L."/>
            <person name="Tsai I.J."/>
            <person name="Slot J."/>
            <person name="Sipos G."/>
            <person name="Plett J."/>
            <person name="Nagy L.G."/>
            <person name="Grigoriev I.V."/>
        </authorList>
    </citation>
    <scope>NUCLEOTIDE SEQUENCE</scope>
    <source>
        <strain evidence="1">ICMP 16352</strain>
    </source>
</reference>
<proteinExistence type="predicted"/>
<dbReference type="EMBL" id="JAUEPR010000073">
    <property type="protein sequence ID" value="KAK0467606.1"/>
    <property type="molecule type" value="Genomic_DNA"/>
</dbReference>
<gene>
    <name evidence="1" type="ORF">IW261DRAFT_1426462</name>
</gene>
<protein>
    <submittedName>
        <fullName evidence="1">Uncharacterized protein</fullName>
    </submittedName>
</protein>
<comment type="caution">
    <text evidence="1">The sequence shown here is derived from an EMBL/GenBank/DDBJ whole genome shotgun (WGS) entry which is preliminary data.</text>
</comment>
<dbReference type="Proteomes" id="UP001175227">
    <property type="component" value="Unassembled WGS sequence"/>
</dbReference>
<evidence type="ECO:0000313" key="2">
    <source>
        <dbReference type="Proteomes" id="UP001175227"/>
    </source>
</evidence>
<dbReference type="AlphaFoldDB" id="A0AA39T6E7"/>
<sequence>MEDDAQAVLALIKGSPLSQMEYKGAILLTSGGPGTTKFSTYDIRQFLMMNDAAGQVKLQCWGSGDSLLERCLARPVLQSFLYAPSSIKHFERPIILLASTIMLNKWYSVVSRVSSRASRSRRQQQNLRIAGTTDDPSPVMWRCDSYCRVCPRLFLDDKHVQSPQTQLSLFLSSETPLIPLLLSLPSSTNPLSRSYNTHLWPLRPHAQMQVLAGYFQNGTLLSDGRVVRNMLVFLPNLTEKHLTKNNCAKKYGNLISKGEVEDHSPEINITALPPKLTILVAGDQAALFFPEDTNREF</sequence>
<accession>A0AA39T6E7</accession>
<organism evidence="1 2">
    <name type="scientific">Armillaria novae-zelandiae</name>
    <dbReference type="NCBI Taxonomy" id="153914"/>
    <lineage>
        <taxon>Eukaryota</taxon>
        <taxon>Fungi</taxon>
        <taxon>Dikarya</taxon>
        <taxon>Basidiomycota</taxon>
        <taxon>Agaricomycotina</taxon>
        <taxon>Agaricomycetes</taxon>
        <taxon>Agaricomycetidae</taxon>
        <taxon>Agaricales</taxon>
        <taxon>Marasmiineae</taxon>
        <taxon>Physalacriaceae</taxon>
        <taxon>Armillaria</taxon>
    </lineage>
</organism>
<keyword evidence="2" id="KW-1185">Reference proteome</keyword>
<evidence type="ECO:0000313" key="1">
    <source>
        <dbReference type="EMBL" id="KAK0467606.1"/>
    </source>
</evidence>